<evidence type="ECO:0000313" key="1">
    <source>
        <dbReference type="EMBL" id="KZP19657.1"/>
    </source>
</evidence>
<organism evidence="1 2">
    <name type="scientific">Athelia psychrophila</name>
    <dbReference type="NCBI Taxonomy" id="1759441"/>
    <lineage>
        <taxon>Eukaryota</taxon>
        <taxon>Fungi</taxon>
        <taxon>Dikarya</taxon>
        <taxon>Basidiomycota</taxon>
        <taxon>Agaricomycotina</taxon>
        <taxon>Agaricomycetes</taxon>
        <taxon>Agaricomycetidae</taxon>
        <taxon>Atheliales</taxon>
        <taxon>Atheliaceae</taxon>
        <taxon>Athelia</taxon>
    </lineage>
</organism>
<dbReference type="EMBL" id="KV417562">
    <property type="protein sequence ID" value="KZP19657.1"/>
    <property type="molecule type" value="Genomic_DNA"/>
</dbReference>
<proteinExistence type="predicted"/>
<reference evidence="1 2" key="1">
    <citation type="journal article" date="2016" name="Mol. Biol. Evol.">
        <title>Comparative Genomics of Early-Diverging Mushroom-Forming Fungi Provides Insights into the Origins of Lignocellulose Decay Capabilities.</title>
        <authorList>
            <person name="Nagy L.G."/>
            <person name="Riley R."/>
            <person name="Tritt A."/>
            <person name="Adam C."/>
            <person name="Daum C."/>
            <person name="Floudas D."/>
            <person name="Sun H."/>
            <person name="Yadav J.S."/>
            <person name="Pangilinan J."/>
            <person name="Larsson K.H."/>
            <person name="Matsuura K."/>
            <person name="Barry K."/>
            <person name="Labutti K."/>
            <person name="Kuo R."/>
            <person name="Ohm R.A."/>
            <person name="Bhattacharya S.S."/>
            <person name="Shirouzu T."/>
            <person name="Yoshinaga Y."/>
            <person name="Martin F.M."/>
            <person name="Grigoriev I.V."/>
            <person name="Hibbett D.S."/>
        </authorList>
    </citation>
    <scope>NUCLEOTIDE SEQUENCE [LARGE SCALE GENOMIC DNA]</scope>
    <source>
        <strain evidence="1 2">CBS 109695</strain>
    </source>
</reference>
<evidence type="ECO:0000313" key="2">
    <source>
        <dbReference type="Proteomes" id="UP000076532"/>
    </source>
</evidence>
<dbReference type="Pfam" id="PF18759">
    <property type="entry name" value="Plavaka"/>
    <property type="match status" value="1"/>
</dbReference>
<gene>
    <name evidence="1" type="ORF">FIBSPDRAFT_743483</name>
</gene>
<sequence length="104" mass="12241">SQKLLTHCSREMLHVQWEILLDNEFIQAYRHRIIVRCCDKVTRRIYARIFTYSADYPEKVLLASICDKGCCPCPRCLVLLTQVERLGTINGMKQRKRLAQIDDK</sequence>
<protein>
    <submittedName>
        <fullName evidence="1">Uncharacterized protein</fullName>
    </submittedName>
</protein>
<dbReference type="STRING" id="436010.A0A166IC31"/>
<accession>A0A166IC31</accession>
<keyword evidence="2" id="KW-1185">Reference proteome</keyword>
<feature type="non-terminal residue" evidence="1">
    <location>
        <position position="1"/>
    </location>
</feature>
<name>A0A166IC31_9AGAM</name>
<dbReference type="Proteomes" id="UP000076532">
    <property type="component" value="Unassembled WGS sequence"/>
</dbReference>
<dbReference type="InterPro" id="IPR041078">
    <property type="entry name" value="Plavaka"/>
</dbReference>
<dbReference type="OrthoDB" id="3208495at2759"/>
<dbReference type="AlphaFoldDB" id="A0A166IC31"/>